<dbReference type="EMBL" id="MVGC01000126">
    <property type="protein sequence ID" value="RJE23308.1"/>
    <property type="molecule type" value="Genomic_DNA"/>
</dbReference>
<dbReference type="OrthoDB" id="2796277at2759"/>
<sequence>MGDSIPSSYRQIVQGNQEGLRTLIDNGAVKPFLLYHLLIYTGLPVLALLVPERKGSKYVRPVIFALILSIAIEVISYRRTILGANGYIVGLMISWWVFWCAALLIFTDPEKDFKRIERKPATSINDQDKPQAVQNENGAAVNEDTEIFNWNGTTRSTSGGTACSAELCRSGLSACHSLPKQSSNQHEQLEWQGYPHPFLHRTNWTLGLLLNMRGPEWNWRIPTLEPLPKTLHLQLNPHHSDKSCEKAEAKYATGKVRLIAAFRSFLKSYLCLDLAKSLMMRDPYFWGVIPAPPPFPFNYLAGYPILVSLYRLHLVAFGIVAALSYTFSFCPIIFLGLSLTFPNASKGLTSVPLDAPWLYSDLFGPFIAPVLDNGLAGCWGQWWHQVFRFGFTSPARWFLSLLPSKLSSNRQFRHTIMAFFAFTISGTLHACGSYTQFADTKPLSGSFLYFFLQAVGVLIQNVFAKVILPKTSPCEFPRWVKRAGNFAFSYTWLMMSGPLIADEFAKGGVWLTEPVPISFLRGLGFMGNKDEGWWCWHGPWFRY</sequence>
<evidence type="ECO:0000256" key="7">
    <source>
        <dbReference type="SAM" id="Phobius"/>
    </source>
</evidence>
<dbReference type="STRING" id="2070753.A0A3A2ZJF6"/>
<keyword evidence="4 7" id="KW-0812">Transmembrane</keyword>
<reference evidence="10" key="1">
    <citation type="submission" date="2017-02" db="EMBL/GenBank/DDBJ databases">
        <authorList>
            <person name="Tafer H."/>
            <person name="Lopandic K."/>
        </authorList>
    </citation>
    <scope>NUCLEOTIDE SEQUENCE [LARGE SCALE GENOMIC DNA]</scope>
    <source>
        <strain evidence="10">CBS 366.77</strain>
    </source>
</reference>
<feature type="transmembrane region" description="Helical" evidence="7">
    <location>
        <begin position="284"/>
        <end position="306"/>
    </location>
</feature>
<keyword evidence="10" id="KW-1185">Reference proteome</keyword>
<gene>
    <name evidence="9" type="ORF">PHISCL_04338</name>
</gene>
<feature type="transmembrane region" description="Helical" evidence="7">
    <location>
        <begin position="32"/>
        <end position="50"/>
    </location>
</feature>
<feature type="transmembrane region" description="Helical" evidence="7">
    <location>
        <begin position="415"/>
        <end position="435"/>
    </location>
</feature>
<evidence type="ECO:0000259" key="8">
    <source>
        <dbReference type="Pfam" id="PF13813"/>
    </source>
</evidence>
<feature type="transmembrane region" description="Helical" evidence="7">
    <location>
        <begin position="87"/>
        <end position="106"/>
    </location>
</feature>
<keyword evidence="5 7" id="KW-1133">Transmembrane helix</keyword>
<protein>
    <recommendedName>
        <fullName evidence="8">Wax synthase domain-containing protein</fullName>
    </recommendedName>
</protein>
<feature type="transmembrane region" description="Helical" evidence="7">
    <location>
        <begin position="312"/>
        <end position="337"/>
    </location>
</feature>
<dbReference type="Pfam" id="PF13813">
    <property type="entry name" value="MBOAT_2"/>
    <property type="match status" value="1"/>
</dbReference>
<accession>A0A3A2ZJF6</accession>
<dbReference type="GO" id="GO:0016020">
    <property type="term" value="C:membrane"/>
    <property type="evidence" value="ECO:0007669"/>
    <property type="project" value="UniProtKB-SubCell"/>
</dbReference>
<evidence type="ECO:0000256" key="3">
    <source>
        <dbReference type="ARBA" id="ARBA00022679"/>
    </source>
</evidence>
<dbReference type="GO" id="GO:0006629">
    <property type="term" value="P:lipid metabolic process"/>
    <property type="evidence" value="ECO:0007669"/>
    <property type="project" value="InterPro"/>
</dbReference>
<evidence type="ECO:0000256" key="1">
    <source>
        <dbReference type="ARBA" id="ARBA00004141"/>
    </source>
</evidence>
<feature type="transmembrane region" description="Helical" evidence="7">
    <location>
        <begin position="447"/>
        <end position="468"/>
    </location>
</feature>
<comment type="caution">
    <text evidence="9">The sequence shown here is derived from an EMBL/GenBank/DDBJ whole genome shotgun (WGS) entry which is preliminary data.</text>
</comment>
<evidence type="ECO:0000256" key="6">
    <source>
        <dbReference type="ARBA" id="ARBA00023136"/>
    </source>
</evidence>
<comment type="similarity">
    <text evidence="2">Belongs to the wax synthase family.</text>
</comment>
<evidence type="ECO:0000256" key="5">
    <source>
        <dbReference type="ARBA" id="ARBA00022989"/>
    </source>
</evidence>
<dbReference type="InterPro" id="IPR032805">
    <property type="entry name" value="Wax_synthase_dom"/>
</dbReference>
<evidence type="ECO:0000313" key="10">
    <source>
        <dbReference type="Proteomes" id="UP000266188"/>
    </source>
</evidence>
<feature type="domain" description="Wax synthase" evidence="8">
    <location>
        <begin position="361"/>
        <end position="451"/>
    </location>
</feature>
<comment type="subcellular location">
    <subcellularLocation>
        <location evidence="1">Membrane</location>
        <topology evidence="1">Multi-pass membrane protein</topology>
    </subcellularLocation>
</comment>
<evidence type="ECO:0000256" key="2">
    <source>
        <dbReference type="ARBA" id="ARBA00007282"/>
    </source>
</evidence>
<organism evidence="9 10">
    <name type="scientific">Aspergillus sclerotialis</name>
    <dbReference type="NCBI Taxonomy" id="2070753"/>
    <lineage>
        <taxon>Eukaryota</taxon>
        <taxon>Fungi</taxon>
        <taxon>Dikarya</taxon>
        <taxon>Ascomycota</taxon>
        <taxon>Pezizomycotina</taxon>
        <taxon>Eurotiomycetes</taxon>
        <taxon>Eurotiomycetidae</taxon>
        <taxon>Eurotiales</taxon>
        <taxon>Aspergillaceae</taxon>
        <taxon>Aspergillus</taxon>
        <taxon>Aspergillus subgen. Polypaecilum</taxon>
    </lineage>
</organism>
<dbReference type="InterPro" id="IPR044851">
    <property type="entry name" value="Wax_synthase"/>
</dbReference>
<dbReference type="Proteomes" id="UP000266188">
    <property type="component" value="Unassembled WGS sequence"/>
</dbReference>
<dbReference type="AlphaFoldDB" id="A0A3A2ZJF6"/>
<name>A0A3A2ZJF6_9EURO</name>
<proteinExistence type="inferred from homology"/>
<feature type="transmembrane region" description="Helical" evidence="7">
    <location>
        <begin position="62"/>
        <end position="81"/>
    </location>
</feature>
<evidence type="ECO:0000313" key="9">
    <source>
        <dbReference type="EMBL" id="RJE23308.1"/>
    </source>
</evidence>
<dbReference type="PANTHER" id="PTHR31595">
    <property type="entry name" value="LONG-CHAIN-ALCOHOL O-FATTY-ACYLTRANSFERASE 3-RELATED"/>
    <property type="match status" value="1"/>
</dbReference>
<keyword evidence="6 7" id="KW-0472">Membrane</keyword>
<evidence type="ECO:0000256" key="4">
    <source>
        <dbReference type="ARBA" id="ARBA00022692"/>
    </source>
</evidence>
<keyword evidence="3" id="KW-0808">Transferase</keyword>
<dbReference type="GO" id="GO:0008374">
    <property type="term" value="F:O-acyltransferase activity"/>
    <property type="evidence" value="ECO:0007669"/>
    <property type="project" value="InterPro"/>
</dbReference>
<dbReference type="PANTHER" id="PTHR31595:SF67">
    <property type="entry name" value="WAX SYNTHASE DOMAIN-CONTAINING PROTEIN"/>
    <property type="match status" value="1"/>
</dbReference>